<organism evidence="1 2">
    <name type="scientific">Caerostris darwini</name>
    <dbReference type="NCBI Taxonomy" id="1538125"/>
    <lineage>
        <taxon>Eukaryota</taxon>
        <taxon>Metazoa</taxon>
        <taxon>Ecdysozoa</taxon>
        <taxon>Arthropoda</taxon>
        <taxon>Chelicerata</taxon>
        <taxon>Arachnida</taxon>
        <taxon>Araneae</taxon>
        <taxon>Araneomorphae</taxon>
        <taxon>Entelegynae</taxon>
        <taxon>Araneoidea</taxon>
        <taxon>Araneidae</taxon>
        <taxon>Caerostris</taxon>
    </lineage>
</organism>
<sequence length="135" mass="15354">MAARTAPGSRGCLEELAEIVCPFQDSFDSVFRYRITRCEWNSSNDFMKNRLGRGGSGLSRRIVMATKARASVIGRSVAISVLSGRPERKRPLSQFSGRRSFQFRKGFMKRYTENKESCVFAGVRRPGKFSLFLHF</sequence>
<accession>A0AAV4TXH2</accession>
<evidence type="ECO:0000313" key="2">
    <source>
        <dbReference type="Proteomes" id="UP001054837"/>
    </source>
</evidence>
<proteinExistence type="predicted"/>
<name>A0AAV4TXH2_9ARAC</name>
<comment type="caution">
    <text evidence="1">The sequence shown here is derived from an EMBL/GenBank/DDBJ whole genome shotgun (WGS) entry which is preliminary data.</text>
</comment>
<dbReference type="Proteomes" id="UP001054837">
    <property type="component" value="Unassembled WGS sequence"/>
</dbReference>
<dbReference type="EMBL" id="BPLQ01010363">
    <property type="protein sequence ID" value="GIY50256.1"/>
    <property type="molecule type" value="Genomic_DNA"/>
</dbReference>
<gene>
    <name evidence="1" type="ORF">CDAR_319251</name>
</gene>
<keyword evidence="2" id="KW-1185">Reference proteome</keyword>
<evidence type="ECO:0000313" key="1">
    <source>
        <dbReference type="EMBL" id="GIY50256.1"/>
    </source>
</evidence>
<protein>
    <submittedName>
        <fullName evidence="1">Uncharacterized protein</fullName>
    </submittedName>
</protein>
<reference evidence="1 2" key="1">
    <citation type="submission" date="2021-06" db="EMBL/GenBank/DDBJ databases">
        <title>Caerostris darwini draft genome.</title>
        <authorList>
            <person name="Kono N."/>
            <person name="Arakawa K."/>
        </authorList>
    </citation>
    <scope>NUCLEOTIDE SEQUENCE [LARGE SCALE GENOMIC DNA]</scope>
</reference>
<dbReference type="AlphaFoldDB" id="A0AAV4TXH2"/>